<feature type="signal peptide" evidence="20">
    <location>
        <begin position="1"/>
        <end position="22"/>
    </location>
</feature>
<dbReference type="GO" id="GO:0007155">
    <property type="term" value="P:cell adhesion"/>
    <property type="evidence" value="ECO:0007669"/>
    <property type="project" value="UniProtKB-KW"/>
</dbReference>
<dbReference type="InterPro" id="IPR013783">
    <property type="entry name" value="Ig-like_fold"/>
</dbReference>
<dbReference type="InterPro" id="IPR008266">
    <property type="entry name" value="Tyr_kinase_AS"/>
</dbReference>
<evidence type="ECO:0000256" key="1">
    <source>
        <dbReference type="ARBA" id="ARBA00004162"/>
    </source>
</evidence>
<feature type="binding site" evidence="17">
    <location>
        <position position="532"/>
    </location>
    <ligand>
        <name>Mg(2+)</name>
        <dbReference type="ChEBI" id="CHEBI:18420"/>
    </ligand>
</feature>
<comment type="subcellular location">
    <subcellularLocation>
        <location evidence="1">Cell membrane</location>
        <topology evidence="1">Single-pass membrane protein</topology>
    </subcellularLocation>
</comment>
<keyword evidence="2 19" id="KW-0812">Transmembrane</keyword>
<evidence type="ECO:0000256" key="5">
    <source>
        <dbReference type="ARBA" id="ARBA00022989"/>
    </source>
</evidence>
<dbReference type="EMBL" id="JBEDNZ010000026">
    <property type="protein sequence ID" value="KAL0810512.1"/>
    <property type="molecule type" value="Genomic_DNA"/>
</dbReference>
<evidence type="ECO:0000256" key="3">
    <source>
        <dbReference type="ARBA" id="ARBA00022729"/>
    </source>
</evidence>
<evidence type="ECO:0000256" key="16">
    <source>
        <dbReference type="PIRSR" id="PIRSR000615-2"/>
    </source>
</evidence>
<feature type="chain" id="PRO_5044791218" description="Tyrosine-protein kinase-like otk" evidence="20">
    <location>
        <begin position="23"/>
        <end position="682"/>
    </location>
</feature>
<dbReference type="InterPro" id="IPR000719">
    <property type="entry name" value="Prot_kinase_dom"/>
</dbReference>
<keyword evidence="6 19" id="KW-0472">Membrane</keyword>
<evidence type="ECO:0000256" key="11">
    <source>
        <dbReference type="ARBA" id="ARBA00034468"/>
    </source>
</evidence>
<dbReference type="Gene3D" id="2.60.40.10">
    <property type="entry name" value="Immunoglobulins"/>
    <property type="match status" value="2"/>
</dbReference>
<dbReference type="GO" id="GO:0005886">
    <property type="term" value="C:plasma membrane"/>
    <property type="evidence" value="ECO:0007669"/>
    <property type="project" value="UniProtKB-SubCell"/>
</dbReference>
<feature type="region of interest" description="Disordered" evidence="18">
    <location>
        <begin position="289"/>
        <end position="352"/>
    </location>
</feature>
<organism evidence="23 24">
    <name type="scientific">Loxostege sticticalis</name>
    <name type="common">Beet webworm moth</name>
    <dbReference type="NCBI Taxonomy" id="481309"/>
    <lineage>
        <taxon>Eukaryota</taxon>
        <taxon>Metazoa</taxon>
        <taxon>Ecdysozoa</taxon>
        <taxon>Arthropoda</taxon>
        <taxon>Hexapoda</taxon>
        <taxon>Insecta</taxon>
        <taxon>Pterygota</taxon>
        <taxon>Neoptera</taxon>
        <taxon>Endopterygota</taxon>
        <taxon>Lepidoptera</taxon>
        <taxon>Glossata</taxon>
        <taxon>Ditrysia</taxon>
        <taxon>Pyraloidea</taxon>
        <taxon>Crambidae</taxon>
        <taxon>Pyraustinae</taxon>
        <taxon>Loxostege</taxon>
    </lineage>
</organism>
<evidence type="ECO:0000256" key="14">
    <source>
        <dbReference type="ARBA" id="ARBA00034559"/>
    </source>
</evidence>
<dbReference type="AlphaFoldDB" id="A0ABD0S9G8"/>
<evidence type="ECO:0000256" key="18">
    <source>
        <dbReference type="SAM" id="MobiDB-lite"/>
    </source>
</evidence>
<evidence type="ECO:0000259" key="21">
    <source>
        <dbReference type="PROSITE" id="PS50011"/>
    </source>
</evidence>
<dbReference type="SUPFAM" id="SSF56112">
    <property type="entry name" value="Protein kinase-like (PK-like)"/>
    <property type="match status" value="1"/>
</dbReference>
<dbReference type="PIRSF" id="PIRSF000615">
    <property type="entry name" value="TyrPK_CSF1-R"/>
    <property type="match status" value="1"/>
</dbReference>
<dbReference type="PRINTS" id="PR00109">
    <property type="entry name" value="TYRKINASE"/>
</dbReference>
<dbReference type="Pfam" id="PF13927">
    <property type="entry name" value="Ig_3"/>
    <property type="match status" value="2"/>
</dbReference>
<dbReference type="Gene3D" id="3.30.200.20">
    <property type="entry name" value="Phosphorylase Kinase, domain 1"/>
    <property type="match status" value="1"/>
</dbReference>
<keyword evidence="4" id="KW-0130">Cell adhesion</keyword>
<dbReference type="InterPro" id="IPR011009">
    <property type="entry name" value="Kinase-like_dom_sf"/>
</dbReference>
<evidence type="ECO:0000313" key="23">
    <source>
        <dbReference type="EMBL" id="KAL0810512.1"/>
    </source>
</evidence>
<gene>
    <name evidence="23" type="ORF">ABMA28_010633</name>
</gene>
<dbReference type="CDD" id="cd00096">
    <property type="entry name" value="Ig"/>
    <property type="match status" value="1"/>
</dbReference>
<evidence type="ECO:0000256" key="4">
    <source>
        <dbReference type="ARBA" id="ARBA00022889"/>
    </source>
</evidence>
<dbReference type="Gene3D" id="1.10.510.10">
    <property type="entry name" value="Transferase(Phosphotransferase) domain 1"/>
    <property type="match status" value="1"/>
</dbReference>
<dbReference type="PROSITE" id="PS50835">
    <property type="entry name" value="IG_LIKE"/>
    <property type="match status" value="2"/>
</dbReference>
<dbReference type="Proteomes" id="UP001549921">
    <property type="component" value="Unassembled WGS sequence"/>
</dbReference>
<reference evidence="23 24" key="1">
    <citation type="submission" date="2024-06" db="EMBL/GenBank/DDBJ databases">
        <title>A chromosome-level genome assembly of beet webworm, Loxostege sticticalis.</title>
        <authorList>
            <person name="Zhang Y."/>
        </authorList>
    </citation>
    <scope>NUCLEOTIDE SEQUENCE [LARGE SCALE GENOMIC DNA]</scope>
    <source>
        <strain evidence="23">AQ028</strain>
        <tissue evidence="23">Male pupae</tissue>
    </source>
</reference>
<keyword evidence="17" id="KW-0460">Magnesium</keyword>
<dbReference type="PANTHER" id="PTHR24416">
    <property type="entry name" value="TYROSINE-PROTEIN KINASE RECEPTOR"/>
    <property type="match status" value="1"/>
</dbReference>
<feature type="domain" description="Ig-like" evidence="22">
    <location>
        <begin position="138"/>
        <end position="239"/>
    </location>
</feature>
<dbReference type="PANTHER" id="PTHR24416:SF349">
    <property type="entry name" value="TYROSINE-PROTEIN KINASE RYK"/>
    <property type="match status" value="1"/>
</dbReference>
<evidence type="ECO:0000256" key="15">
    <source>
        <dbReference type="PIRSR" id="PIRSR000615-1"/>
    </source>
</evidence>
<dbReference type="InterPro" id="IPR050122">
    <property type="entry name" value="RTK"/>
</dbReference>
<evidence type="ECO:0000256" key="17">
    <source>
        <dbReference type="PIRSR" id="PIRSR000615-3"/>
    </source>
</evidence>
<dbReference type="SMART" id="SM00219">
    <property type="entry name" value="TyrKc"/>
    <property type="match status" value="1"/>
</dbReference>
<comment type="function">
    <text evidence="11">Acts as a calcium-dependent, homophilic cell adhesion molecule that regulates neural recognition during the development of the nervous system. Component of the repulsive Plexin signaling response to regulate motor axon guidance at the embryonic stage. Also component of a receptor complex that is required in the adult visual system to innervate the lamina layer; specific targeting of R1-R6 axons.</text>
</comment>
<keyword evidence="9" id="KW-0325">Glycoprotein</keyword>
<dbReference type="InterPro" id="IPR007110">
    <property type="entry name" value="Ig-like_dom"/>
</dbReference>
<keyword evidence="5 19" id="KW-1133">Transmembrane helix</keyword>
<dbReference type="InterPro" id="IPR020635">
    <property type="entry name" value="Tyr_kinase_cat_dom"/>
</dbReference>
<dbReference type="SMART" id="SM00408">
    <property type="entry name" value="IGc2"/>
    <property type="match status" value="2"/>
</dbReference>
<evidence type="ECO:0000256" key="8">
    <source>
        <dbReference type="ARBA" id="ARBA00023170"/>
    </source>
</evidence>
<dbReference type="Pfam" id="PF07714">
    <property type="entry name" value="PK_Tyr_Ser-Thr"/>
    <property type="match status" value="1"/>
</dbReference>
<evidence type="ECO:0000256" key="12">
    <source>
        <dbReference type="ARBA" id="ARBA00034516"/>
    </source>
</evidence>
<evidence type="ECO:0000256" key="19">
    <source>
        <dbReference type="SAM" id="Phobius"/>
    </source>
</evidence>
<evidence type="ECO:0000256" key="2">
    <source>
        <dbReference type="ARBA" id="ARBA00022692"/>
    </source>
</evidence>
<evidence type="ECO:0000256" key="13">
    <source>
        <dbReference type="ARBA" id="ARBA00034533"/>
    </source>
</evidence>
<evidence type="ECO:0000256" key="6">
    <source>
        <dbReference type="ARBA" id="ARBA00023136"/>
    </source>
</evidence>
<keyword evidence="16" id="KW-0067">ATP-binding</keyword>
<evidence type="ECO:0000313" key="24">
    <source>
        <dbReference type="Proteomes" id="UP001549921"/>
    </source>
</evidence>
<dbReference type="SUPFAM" id="SSF48726">
    <property type="entry name" value="Immunoglobulin"/>
    <property type="match status" value="2"/>
</dbReference>
<feature type="binding site" evidence="16">
    <location>
        <position position="531"/>
    </location>
    <ligand>
        <name>ATP</name>
        <dbReference type="ChEBI" id="CHEBI:30616"/>
    </ligand>
</feature>
<sequence>MWLVRDVLFLSLFLSGLGSTFAIEDAVHHSVHRVRSHKGRRHRAANDGKLRFEPEPYSKKLELNSSGKIHCKVAGGVTPTVQWYLNDNDPLPEGVTSTNGTLVVVDAARRHAGKYTCRAVDGNHSISADITLDIVVSPRVIEPSSGQQTHVTVGDTVVLNCRATGDPHPTTQWDRNRTMLKLQQEGVDVEDGANASNARVLLLNNGTLLIKNATERDSDRYGCIAGNAAGLARNELVLTVHPEGELPPAESTGVGGKAVVVSISVAAAYMLLVLALMFYCRRRRLQRRQRGEKEELEMAEGREKLVEEEEEKQKIGNGAPLQNGRLLPHDRDSGADNSEVSGVSRASKKSGHYDHLTVPRTLLTELVTLGRGEFGEVSIAKIDTCQVKKLRNKDESGSEPIMMHVLVKALTAKDEVQLAEFRRQLDLFSRIRHENIVRLIGLCNEAEPHYMLLEHTEWGDLKNFLIATRTAEEAEEYHSRAGTALPRAARAPAAPAPPLSHQHRALLSAHLAAAAARLAAKRLTHRDIAARNCVLTSTLTLKLSYPALSRGPDSHEYYKYHDQVIPLRWLPSEAVLEGEYSTKSDVYMFAATVWEIYTKAELPFCKLNDNSVLERLKAGSLEWPVPDSMPDALANLLKRCWSSSPTDRPQFSEICEETAAILQKITADDAARDSDKEADSTQ</sequence>
<dbReference type="InterPro" id="IPR003598">
    <property type="entry name" value="Ig_sub2"/>
</dbReference>
<keyword evidence="17" id="KW-0479">Metal-binding</keyword>
<keyword evidence="10" id="KW-0393">Immunoglobulin domain</keyword>
<keyword evidence="16" id="KW-0547">Nucleotide-binding</keyword>
<accession>A0ABD0S9G8</accession>
<comment type="caution">
    <text evidence="23">The sequence shown here is derived from an EMBL/GenBank/DDBJ whole genome shotgun (WGS) entry which is preliminary data.</text>
</comment>
<keyword evidence="3 20" id="KW-0732">Signal</keyword>
<feature type="domain" description="Ig-like" evidence="22">
    <location>
        <begin position="54"/>
        <end position="133"/>
    </location>
</feature>
<protein>
    <recommendedName>
        <fullName evidence="13">Tyrosine-protein kinase-like otk</fullName>
    </recommendedName>
    <alternativeName>
        <fullName evidence="14">Tyrosine-protein kinase-like 7 homolog</fullName>
    </alternativeName>
</protein>
<evidence type="ECO:0000256" key="9">
    <source>
        <dbReference type="ARBA" id="ARBA00023180"/>
    </source>
</evidence>
<dbReference type="PROSITE" id="PS50011">
    <property type="entry name" value="PROTEIN_KINASE_DOM"/>
    <property type="match status" value="1"/>
</dbReference>
<comment type="subunit">
    <text evidence="12">Interacts with plexA; component of a receptor complex that mediates the repulsive signaling in response to Semaphorin ligands.</text>
</comment>
<proteinExistence type="predicted"/>
<evidence type="ECO:0000259" key="22">
    <source>
        <dbReference type="PROSITE" id="PS50835"/>
    </source>
</evidence>
<evidence type="ECO:0000256" key="7">
    <source>
        <dbReference type="ARBA" id="ARBA00023157"/>
    </source>
</evidence>
<evidence type="ECO:0000256" key="20">
    <source>
        <dbReference type="SAM" id="SignalP"/>
    </source>
</evidence>
<evidence type="ECO:0000256" key="10">
    <source>
        <dbReference type="ARBA" id="ARBA00023319"/>
    </source>
</evidence>
<keyword evidence="8" id="KW-0675">Receptor</keyword>
<feature type="active site" description="Proton acceptor" evidence="15">
    <location>
        <position position="527"/>
    </location>
</feature>
<keyword evidence="7" id="KW-1015">Disulfide bond</keyword>
<name>A0ABD0S9G8_LOXSC</name>
<dbReference type="InterPro" id="IPR036179">
    <property type="entry name" value="Ig-like_dom_sf"/>
</dbReference>
<dbReference type="SMART" id="SM00409">
    <property type="entry name" value="IG"/>
    <property type="match status" value="2"/>
</dbReference>
<feature type="transmembrane region" description="Helical" evidence="19">
    <location>
        <begin position="258"/>
        <end position="280"/>
    </location>
</feature>
<dbReference type="InterPro" id="IPR001245">
    <property type="entry name" value="Ser-Thr/Tyr_kinase_cat_dom"/>
</dbReference>
<dbReference type="PROSITE" id="PS00109">
    <property type="entry name" value="PROTEIN_KINASE_TYR"/>
    <property type="match status" value="1"/>
</dbReference>
<dbReference type="GO" id="GO:0004714">
    <property type="term" value="F:transmembrane receptor protein tyrosine kinase activity"/>
    <property type="evidence" value="ECO:0007669"/>
    <property type="project" value="UniProtKB-ARBA"/>
</dbReference>
<feature type="domain" description="Protein kinase" evidence="21">
    <location>
        <begin position="363"/>
        <end position="662"/>
    </location>
</feature>
<dbReference type="InterPro" id="IPR003599">
    <property type="entry name" value="Ig_sub"/>
</dbReference>